<dbReference type="InterPro" id="IPR036390">
    <property type="entry name" value="WH_DNA-bd_sf"/>
</dbReference>
<evidence type="ECO:0000313" key="5">
    <source>
        <dbReference type="EMBL" id="MDN4473010.1"/>
    </source>
</evidence>
<evidence type="ECO:0000313" key="6">
    <source>
        <dbReference type="Proteomes" id="UP001172738"/>
    </source>
</evidence>
<gene>
    <name evidence="5" type="ORF">QQX04_08415</name>
</gene>
<dbReference type="Gene3D" id="1.10.10.10">
    <property type="entry name" value="Winged helix-like DNA-binding domain superfamily/Winged helix DNA-binding domain"/>
    <property type="match status" value="1"/>
</dbReference>
<dbReference type="RefSeq" id="WP_301128120.1">
    <property type="nucleotide sequence ID" value="NZ_JAUHPV010000004.1"/>
</dbReference>
<protein>
    <submittedName>
        <fullName evidence="5">Helix-turn-helix domain-containing protein</fullName>
    </submittedName>
</protein>
<dbReference type="InterPro" id="IPR002577">
    <property type="entry name" value="HTH_HxlR"/>
</dbReference>
<reference evidence="5" key="1">
    <citation type="submission" date="2023-06" db="EMBL/GenBank/DDBJ databases">
        <title>SYSU T00b26.</title>
        <authorList>
            <person name="Gao L."/>
            <person name="Fang B.-Z."/>
            <person name="Li W.-J."/>
        </authorList>
    </citation>
    <scope>NUCLEOTIDE SEQUENCE</scope>
    <source>
        <strain evidence="5">SYSU T00b26</strain>
    </source>
</reference>
<keyword evidence="1" id="KW-0805">Transcription regulation</keyword>
<dbReference type="SUPFAM" id="SSF46785">
    <property type="entry name" value="Winged helix' DNA-binding domain"/>
    <property type="match status" value="1"/>
</dbReference>
<keyword evidence="2" id="KW-0238">DNA-binding</keyword>
<accession>A0ABT8G1J3</accession>
<evidence type="ECO:0000256" key="2">
    <source>
        <dbReference type="ARBA" id="ARBA00023125"/>
    </source>
</evidence>
<comment type="caution">
    <text evidence="5">The sequence shown here is derived from an EMBL/GenBank/DDBJ whole genome shotgun (WGS) entry which is preliminary data.</text>
</comment>
<evidence type="ECO:0000256" key="3">
    <source>
        <dbReference type="ARBA" id="ARBA00023163"/>
    </source>
</evidence>
<organism evidence="5 6">
    <name type="scientific">Demequina zhanjiangensis</name>
    <dbReference type="NCBI Taxonomy" id="3051659"/>
    <lineage>
        <taxon>Bacteria</taxon>
        <taxon>Bacillati</taxon>
        <taxon>Actinomycetota</taxon>
        <taxon>Actinomycetes</taxon>
        <taxon>Micrococcales</taxon>
        <taxon>Demequinaceae</taxon>
        <taxon>Demequina</taxon>
    </lineage>
</organism>
<dbReference type="Pfam" id="PF01638">
    <property type="entry name" value="HxlR"/>
    <property type="match status" value="1"/>
</dbReference>
<name>A0ABT8G1J3_9MICO</name>
<dbReference type="PROSITE" id="PS51118">
    <property type="entry name" value="HTH_HXLR"/>
    <property type="match status" value="1"/>
</dbReference>
<keyword evidence="6" id="KW-1185">Reference proteome</keyword>
<evidence type="ECO:0000259" key="4">
    <source>
        <dbReference type="PROSITE" id="PS51118"/>
    </source>
</evidence>
<dbReference type="Proteomes" id="UP001172738">
    <property type="component" value="Unassembled WGS sequence"/>
</dbReference>
<dbReference type="InterPro" id="IPR036388">
    <property type="entry name" value="WH-like_DNA-bd_sf"/>
</dbReference>
<dbReference type="PANTHER" id="PTHR33204:SF37">
    <property type="entry name" value="HTH-TYPE TRANSCRIPTIONAL REGULATOR YODB"/>
    <property type="match status" value="1"/>
</dbReference>
<evidence type="ECO:0000256" key="1">
    <source>
        <dbReference type="ARBA" id="ARBA00023015"/>
    </source>
</evidence>
<sequence>MSDQKSPRCRVDDEDLAEILDLLANRWTVVTVTALEQGRSRFGEVRDMTGMSAQLQSKTLKRLEASGLVDRTVYAEVPPRVEYELSSLGESLCPVMRSINGWADEHADEVIAARAARAVDA</sequence>
<feature type="domain" description="HTH hxlR-type" evidence="4">
    <location>
        <begin position="9"/>
        <end position="111"/>
    </location>
</feature>
<dbReference type="EMBL" id="JAUHPV010000004">
    <property type="protein sequence ID" value="MDN4473010.1"/>
    <property type="molecule type" value="Genomic_DNA"/>
</dbReference>
<keyword evidence="3" id="KW-0804">Transcription</keyword>
<proteinExistence type="predicted"/>
<dbReference type="PANTHER" id="PTHR33204">
    <property type="entry name" value="TRANSCRIPTIONAL REGULATOR, MARR FAMILY"/>
    <property type="match status" value="1"/>
</dbReference>